<comment type="function">
    <text evidence="9">One gap junction consists of a cluster of closely packed pairs of transmembrane channels, the connexons, through which materials of low MW diffuse from one cell to a neighboring cell.</text>
</comment>
<feature type="transmembrane region" description="Helical" evidence="10">
    <location>
        <begin position="57"/>
        <end position="82"/>
    </location>
</feature>
<dbReference type="GO" id="GO:0005922">
    <property type="term" value="C:connexin complex"/>
    <property type="evidence" value="ECO:0007669"/>
    <property type="project" value="InterPro"/>
</dbReference>
<dbReference type="Proteomes" id="UP001314229">
    <property type="component" value="Unassembled WGS sequence"/>
</dbReference>
<evidence type="ECO:0000256" key="5">
    <source>
        <dbReference type="ARBA" id="ARBA00022868"/>
    </source>
</evidence>
<keyword evidence="7 10" id="KW-1133">Transmembrane helix</keyword>
<evidence type="ECO:0000256" key="10">
    <source>
        <dbReference type="SAM" id="Phobius"/>
    </source>
</evidence>
<keyword evidence="6" id="KW-0965">Cell junction</keyword>
<keyword evidence="8 10" id="KW-0472">Membrane</keyword>
<evidence type="ECO:0000256" key="1">
    <source>
        <dbReference type="ARBA" id="ARBA00004610"/>
    </source>
</evidence>
<keyword evidence="5 9" id="KW-0303">Gap junction</keyword>
<dbReference type="PANTHER" id="PTHR11984:SF29">
    <property type="entry name" value="GAP JUNCTION BETA-5 PROTEIN"/>
    <property type="match status" value="1"/>
</dbReference>
<accession>A0AAV1NQ13</accession>
<evidence type="ECO:0000313" key="13">
    <source>
        <dbReference type="Proteomes" id="UP001314229"/>
    </source>
</evidence>
<name>A0AAV1NQ13_SCOSC</name>
<reference evidence="12 13" key="1">
    <citation type="submission" date="2024-01" db="EMBL/GenBank/DDBJ databases">
        <authorList>
            <person name="Alioto T."/>
            <person name="Alioto T."/>
            <person name="Gomez Garrido J."/>
        </authorList>
    </citation>
    <scope>NUCLEOTIDE SEQUENCE [LARGE SCALE GENOMIC DNA]</scope>
</reference>
<keyword evidence="13" id="KW-1185">Reference proteome</keyword>
<evidence type="ECO:0000256" key="3">
    <source>
        <dbReference type="ARBA" id="ARBA00022475"/>
    </source>
</evidence>
<organism evidence="12 13">
    <name type="scientific">Scomber scombrus</name>
    <name type="common">Atlantic mackerel</name>
    <name type="synonym">Scomber vernalis</name>
    <dbReference type="NCBI Taxonomy" id="13677"/>
    <lineage>
        <taxon>Eukaryota</taxon>
        <taxon>Metazoa</taxon>
        <taxon>Chordata</taxon>
        <taxon>Craniata</taxon>
        <taxon>Vertebrata</taxon>
        <taxon>Euteleostomi</taxon>
        <taxon>Actinopterygii</taxon>
        <taxon>Neopterygii</taxon>
        <taxon>Teleostei</taxon>
        <taxon>Neoteleostei</taxon>
        <taxon>Acanthomorphata</taxon>
        <taxon>Pelagiaria</taxon>
        <taxon>Scombriformes</taxon>
        <taxon>Scombridae</taxon>
        <taxon>Scomber</taxon>
    </lineage>
</organism>
<dbReference type="SMART" id="SM01089">
    <property type="entry name" value="Connexin_CCC"/>
    <property type="match status" value="1"/>
</dbReference>
<dbReference type="GO" id="GO:0007267">
    <property type="term" value="P:cell-cell signaling"/>
    <property type="evidence" value="ECO:0007669"/>
    <property type="project" value="TreeGrafter"/>
</dbReference>
<comment type="subunit">
    <text evidence="9">A connexon is composed of a hexamer of connexins.</text>
</comment>
<dbReference type="InterPro" id="IPR017990">
    <property type="entry name" value="Connexin_CS"/>
</dbReference>
<protein>
    <recommendedName>
        <fullName evidence="9">Gap junction protein</fullName>
    </recommendedName>
</protein>
<dbReference type="PRINTS" id="PR00206">
    <property type="entry name" value="CONNEXIN"/>
</dbReference>
<dbReference type="Gene3D" id="1.20.1440.80">
    <property type="entry name" value="Gap junction channel protein cysteine-rich domain"/>
    <property type="match status" value="1"/>
</dbReference>
<dbReference type="GO" id="GO:0005243">
    <property type="term" value="F:gap junction channel activity"/>
    <property type="evidence" value="ECO:0007669"/>
    <property type="project" value="TreeGrafter"/>
</dbReference>
<dbReference type="InterPro" id="IPR000500">
    <property type="entry name" value="Connexin"/>
</dbReference>
<sequence length="205" mass="23406">MSFNGFSHSLCITYPSCHTITDETNYREERERKHRLIHGENCTPLYDNTGKKRGGLWWTYFFSLIFKITVDAVFVFLLFYIYEATFFPPLVKCTEDPCPNVVDCYIARPTEKKLFTFFMVGTSFVCIFLTFCEVLYLCGKRFWECCGGGSGSMRENSFMMTRTPLNGKDNSAYKEHVLEKAKMVDNGEAGKDSSASAPAYTIAVS</sequence>
<dbReference type="EMBL" id="CAWUFR010000048">
    <property type="protein sequence ID" value="CAK6961068.1"/>
    <property type="molecule type" value="Genomic_DNA"/>
</dbReference>
<dbReference type="InterPro" id="IPR013092">
    <property type="entry name" value="Connexin_N"/>
</dbReference>
<evidence type="ECO:0000256" key="4">
    <source>
        <dbReference type="ARBA" id="ARBA00022692"/>
    </source>
</evidence>
<evidence type="ECO:0000256" key="7">
    <source>
        <dbReference type="ARBA" id="ARBA00022989"/>
    </source>
</evidence>
<comment type="similarity">
    <text evidence="9">Belongs to the connexin family.</text>
</comment>
<evidence type="ECO:0000259" key="11">
    <source>
        <dbReference type="SMART" id="SM01089"/>
    </source>
</evidence>
<evidence type="ECO:0000313" key="12">
    <source>
        <dbReference type="EMBL" id="CAK6961068.1"/>
    </source>
</evidence>
<dbReference type="InterPro" id="IPR038359">
    <property type="entry name" value="Connexin_N_sf"/>
</dbReference>
<dbReference type="InterPro" id="IPR019570">
    <property type="entry name" value="Connexin_CCC"/>
</dbReference>
<gene>
    <name evidence="12" type="ORF">FSCOSCO3_A027012</name>
</gene>
<dbReference type="PROSITE" id="PS00408">
    <property type="entry name" value="CONNEXINS_2"/>
    <property type="match status" value="1"/>
</dbReference>
<proteinExistence type="inferred from homology"/>
<evidence type="ECO:0000256" key="6">
    <source>
        <dbReference type="ARBA" id="ARBA00022949"/>
    </source>
</evidence>
<comment type="caution">
    <text evidence="12">The sequence shown here is derived from an EMBL/GenBank/DDBJ whole genome shotgun (WGS) entry which is preliminary data.</text>
</comment>
<feature type="transmembrane region" description="Helical" evidence="10">
    <location>
        <begin position="114"/>
        <end position="137"/>
    </location>
</feature>
<keyword evidence="4 9" id="KW-0812">Transmembrane</keyword>
<evidence type="ECO:0000256" key="9">
    <source>
        <dbReference type="RuleBase" id="RU000630"/>
    </source>
</evidence>
<dbReference type="Pfam" id="PF00029">
    <property type="entry name" value="Connexin"/>
    <property type="match status" value="1"/>
</dbReference>
<dbReference type="PANTHER" id="PTHR11984">
    <property type="entry name" value="CONNEXIN"/>
    <property type="match status" value="1"/>
</dbReference>
<keyword evidence="3" id="KW-1003">Cell membrane</keyword>
<evidence type="ECO:0000256" key="8">
    <source>
        <dbReference type="ARBA" id="ARBA00023136"/>
    </source>
</evidence>
<evidence type="ECO:0000256" key="2">
    <source>
        <dbReference type="ARBA" id="ARBA00004651"/>
    </source>
</evidence>
<feature type="domain" description="Connexin cysteine-rich" evidence="11">
    <location>
        <begin position="70"/>
        <end position="137"/>
    </location>
</feature>
<dbReference type="AlphaFoldDB" id="A0AAV1NQ13"/>
<comment type="subcellular location">
    <subcellularLocation>
        <location evidence="1">Cell junction</location>
        <location evidence="1">Gap junction</location>
    </subcellularLocation>
    <subcellularLocation>
        <location evidence="2 9">Cell membrane</location>
        <topology evidence="2 9">Multi-pass membrane protein</topology>
    </subcellularLocation>
</comment>